<feature type="transmembrane region" description="Helical" evidence="1">
    <location>
        <begin position="207"/>
        <end position="225"/>
    </location>
</feature>
<keyword evidence="1" id="KW-0812">Transmembrane</keyword>
<keyword evidence="1" id="KW-1133">Transmembrane helix</keyword>
<feature type="transmembrane region" description="Helical" evidence="1">
    <location>
        <begin position="174"/>
        <end position="195"/>
    </location>
</feature>
<evidence type="ECO:0000313" key="3">
    <source>
        <dbReference type="Proteomes" id="UP000018162"/>
    </source>
</evidence>
<proteinExistence type="predicted"/>
<sequence>MLKKQCTKREYDKEISQIVKKAGNVLYEQAEKNMLSYHQFLNIQLKQIQKRWWVLQAFLLIMICFWIHSDRDGYYVNRSLGIAGAMFIIFLVPELWKNEKNKCLEIEMSSYFSIRQIYAARICILGIVDIFMITVFGVVVHFACDQPVYSIVFQFLLPMVVTASICFKTLDGKNALNSGCAIIMCFIWVGIWWGITSIGGIYDAVIYPIWAVVLMAAIIYLIITIKQFFDNCNKYWEVRLNEIGYRKC</sequence>
<protein>
    <submittedName>
        <fullName evidence="2">Uncharacterized protein</fullName>
    </submittedName>
</protein>
<feature type="transmembrane region" description="Helical" evidence="1">
    <location>
        <begin position="75"/>
        <end position="96"/>
    </location>
</feature>
<evidence type="ECO:0000256" key="1">
    <source>
        <dbReference type="SAM" id="Phobius"/>
    </source>
</evidence>
<dbReference type="Proteomes" id="UP000018162">
    <property type="component" value="Unassembled WGS sequence"/>
</dbReference>
<reference evidence="2" key="1">
    <citation type="submission" date="2012-11" db="EMBL/GenBank/DDBJ databases">
        <title>Dependencies among metagenomic species, viruses, plasmids and units of genetic variation.</title>
        <authorList>
            <person name="Nielsen H.B."/>
            <person name="Almeida M."/>
            <person name="Juncker A.S."/>
            <person name="Rasmussen S."/>
            <person name="Li J."/>
            <person name="Sunagawa S."/>
            <person name="Plichta D."/>
            <person name="Gautier L."/>
            <person name="Le Chatelier E."/>
            <person name="Peletier E."/>
            <person name="Bonde I."/>
            <person name="Nielsen T."/>
            <person name="Manichanh C."/>
            <person name="Arumugam M."/>
            <person name="Batto J."/>
            <person name="Santos M.B.Q.D."/>
            <person name="Blom N."/>
            <person name="Borruel N."/>
            <person name="Burgdorf K.S."/>
            <person name="Boumezbeur F."/>
            <person name="Casellas F."/>
            <person name="Dore J."/>
            <person name="Guarner F."/>
            <person name="Hansen T."/>
            <person name="Hildebrand F."/>
            <person name="Kaas R.S."/>
            <person name="Kennedy S."/>
            <person name="Kristiansen K."/>
            <person name="Kultima J.R."/>
            <person name="Leonard P."/>
            <person name="Levenez F."/>
            <person name="Lund O."/>
            <person name="Moumen B."/>
            <person name="Le Paslier D."/>
            <person name="Pons N."/>
            <person name="Pedersen O."/>
            <person name="Prifti E."/>
            <person name="Qin J."/>
            <person name="Raes J."/>
            <person name="Tap J."/>
            <person name="Tims S."/>
            <person name="Ussery D.W."/>
            <person name="Yamada T."/>
            <person name="MetaHit consortium"/>
            <person name="Renault P."/>
            <person name="Sicheritz-Ponten T."/>
            <person name="Bork P."/>
            <person name="Wang J."/>
            <person name="Brunak S."/>
            <person name="Ehrlich S.D."/>
        </authorList>
    </citation>
    <scope>NUCLEOTIDE SEQUENCE [LARGE SCALE GENOMIC DNA]</scope>
</reference>
<dbReference type="AlphaFoldDB" id="R6TKE5"/>
<gene>
    <name evidence="2" type="ORF">BN626_00203</name>
</gene>
<keyword evidence="1" id="KW-0472">Membrane</keyword>
<feature type="transmembrane region" description="Helical" evidence="1">
    <location>
        <begin position="117"/>
        <end position="142"/>
    </location>
</feature>
<dbReference type="EMBL" id="CBFV010000014">
    <property type="protein sequence ID" value="CDC70179.1"/>
    <property type="molecule type" value="Genomic_DNA"/>
</dbReference>
<organism evidence="2 3">
    <name type="scientific">Agathobacter rectalis CAG:36</name>
    <dbReference type="NCBI Taxonomy" id="1263079"/>
    <lineage>
        <taxon>Bacteria</taxon>
        <taxon>Bacillati</taxon>
        <taxon>Bacillota</taxon>
        <taxon>Clostridia</taxon>
        <taxon>Lachnospirales</taxon>
        <taxon>Lachnospiraceae</taxon>
        <taxon>Agathobacter</taxon>
    </lineage>
</organism>
<evidence type="ECO:0000313" key="2">
    <source>
        <dbReference type="EMBL" id="CDC70179.1"/>
    </source>
</evidence>
<feature type="transmembrane region" description="Helical" evidence="1">
    <location>
        <begin position="52"/>
        <end position="69"/>
    </location>
</feature>
<feature type="transmembrane region" description="Helical" evidence="1">
    <location>
        <begin position="148"/>
        <end position="167"/>
    </location>
</feature>
<accession>R6TKE5</accession>
<comment type="caution">
    <text evidence="2">The sequence shown here is derived from an EMBL/GenBank/DDBJ whole genome shotgun (WGS) entry which is preliminary data.</text>
</comment>
<name>R6TKE5_9FIRM</name>